<accession>A0ABS1U4Q8</accession>
<dbReference type="RefSeq" id="WP_202832934.1">
    <property type="nucleotide sequence ID" value="NZ_JAETWB010000008.1"/>
</dbReference>
<proteinExistence type="predicted"/>
<dbReference type="Proteomes" id="UP000660885">
    <property type="component" value="Unassembled WGS sequence"/>
</dbReference>
<evidence type="ECO:0000313" key="3">
    <source>
        <dbReference type="Proteomes" id="UP000660885"/>
    </source>
</evidence>
<name>A0ABS1U4Q8_9PROT</name>
<evidence type="ECO:0000256" key="1">
    <source>
        <dbReference type="SAM" id="MobiDB-lite"/>
    </source>
</evidence>
<feature type="region of interest" description="Disordered" evidence="1">
    <location>
        <begin position="1"/>
        <end position="32"/>
    </location>
</feature>
<sequence length="101" mass="11166">MTAVDTHDMSLPPDQMPTPKPKISPEERRRRTADRLTMIRLKMAIGRELDERGITTPAAIAAALGMPTAAATKLLTRHQWREGDVALLEAAAAWLRVKVPD</sequence>
<organism evidence="2 3">
    <name type="scientific">Belnapia arida</name>
    <dbReference type="NCBI Taxonomy" id="2804533"/>
    <lineage>
        <taxon>Bacteria</taxon>
        <taxon>Pseudomonadati</taxon>
        <taxon>Pseudomonadota</taxon>
        <taxon>Alphaproteobacteria</taxon>
        <taxon>Acetobacterales</taxon>
        <taxon>Roseomonadaceae</taxon>
        <taxon>Belnapia</taxon>
    </lineage>
</organism>
<dbReference type="EMBL" id="JAETWB010000008">
    <property type="protein sequence ID" value="MBL6079684.1"/>
    <property type="molecule type" value="Genomic_DNA"/>
</dbReference>
<gene>
    <name evidence="2" type="ORF">JMJ56_16825</name>
</gene>
<protein>
    <submittedName>
        <fullName evidence="2">Uncharacterized protein</fullName>
    </submittedName>
</protein>
<reference evidence="2 3" key="1">
    <citation type="submission" date="2021-01" db="EMBL/GenBank/DDBJ databases">
        <title>Belnapia mucosa sp. nov. and Belnapia arida sp. nov., isolated from the Tabernas Desert (Almeria, Spain).</title>
        <authorList>
            <person name="Molina-Menor E."/>
            <person name="Vidal-Verdu A."/>
            <person name="Calonge A."/>
            <person name="Satari L."/>
            <person name="Pereto J."/>
            <person name="Porcar M."/>
        </authorList>
    </citation>
    <scope>NUCLEOTIDE SEQUENCE [LARGE SCALE GENOMIC DNA]</scope>
    <source>
        <strain evidence="2 3">T18</strain>
    </source>
</reference>
<keyword evidence="3" id="KW-1185">Reference proteome</keyword>
<comment type="caution">
    <text evidence="2">The sequence shown here is derived from an EMBL/GenBank/DDBJ whole genome shotgun (WGS) entry which is preliminary data.</text>
</comment>
<evidence type="ECO:0000313" key="2">
    <source>
        <dbReference type="EMBL" id="MBL6079684.1"/>
    </source>
</evidence>